<evidence type="ECO:0000313" key="2">
    <source>
        <dbReference type="EMBL" id="SMR55210.1"/>
    </source>
</evidence>
<accession>A0A2H1GNW1</accession>
<protein>
    <submittedName>
        <fullName evidence="2">Uncharacterized protein</fullName>
    </submittedName>
</protein>
<keyword evidence="1" id="KW-0732">Signal</keyword>
<feature type="chain" id="PRO_5013628277" evidence="1">
    <location>
        <begin position="22"/>
        <end position="198"/>
    </location>
</feature>
<evidence type="ECO:0000313" key="3">
    <source>
        <dbReference type="Proteomes" id="UP000245764"/>
    </source>
</evidence>
<gene>
    <name evidence="2" type="ORF">ZT1E4_G7557</name>
</gene>
<sequence>MVCSGLIVALLSTVITLSAFAAPTAGLVSSLSSTLFSTTSGLMGISKQKSPGSASFPQVMRGPAGSAVGSTFNEVTAPLLGIVECFCNKASKCTITLSGGITDILGNGADYKGNLTISGWIQDGHAWASTDSYGQAAAPFTLKCNAIGDVCSTTMAGNLTQVFDNGEAMELWGWLTPSGKCDKGVCTGEIKALGDPGY</sequence>
<evidence type="ECO:0000256" key="1">
    <source>
        <dbReference type="SAM" id="SignalP"/>
    </source>
</evidence>
<reference evidence="3" key="1">
    <citation type="submission" date="2017-05" db="EMBL/GenBank/DDBJ databases">
        <authorList>
            <person name="Song R."/>
            <person name="Chenine A.L."/>
            <person name="Ruprecht R.M."/>
        </authorList>
    </citation>
    <scope>NUCLEOTIDE SEQUENCE [LARGE SCALE GENOMIC DNA]</scope>
</reference>
<feature type="signal peptide" evidence="1">
    <location>
        <begin position="1"/>
        <end position="21"/>
    </location>
</feature>
<dbReference type="AlphaFoldDB" id="A0A2H1GNW1"/>
<organism evidence="2 3">
    <name type="scientific">Zymoseptoria tritici ST99CH_1E4</name>
    <dbReference type="NCBI Taxonomy" id="1276532"/>
    <lineage>
        <taxon>Eukaryota</taxon>
        <taxon>Fungi</taxon>
        <taxon>Dikarya</taxon>
        <taxon>Ascomycota</taxon>
        <taxon>Pezizomycotina</taxon>
        <taxon>Dothideomycetes</taxon>
        <taxon>Dothideomycetidae</taxon>
        <taxon>Mycosphaerellales</taxon>
        <taxon>Mycosphaerellaceae</taxon>
        <taxon>Zymoseptoria</taxon>
    </lineage>
</organism>
<dbReference type="Proteomes" id="UP000245764">
    <property type="component" value="Chromosome 7"/>
</dbReference>
<proteinExistence type="predicted"/>
<dbReference type="EMBL" id="LT854259">
    <property type="protein sequence ID" value="SMR55210.1"/>
    <property type="molecule type" value="Genomic_DNA"/>
</dbReference>
<name>A0A2H1GNW1_ZYMTR</name>